<reference evidence="2" key="2">
    <citation type="journal article" date="2022" name="Microbiol. Resour. Announc.">
        <title>Whole-Genome Sequence of Entomortierella parvispora E1425, a Mucoromycotan Fungus Associated with Burkholderiaceae-Related Endosymbiotic Bacteria.</title>
        <authorList>
            <person name="Herlambang A."/>
            <person name="Guo Y."/>
            <person name="Takashima Y."/>
            <person name="Narisawa K."/>
            <person name="Ohta H."/>
            <person name="Nishizawa T."/>
        </authorList>
    </citation>
    <scope>NUCLEOTIDE SEQUENCE</scope>
    <source>
        <strain evidence="2">E1425</strain>
    </source>
</reference>
<name>A0A9P3HLP5_9FUNG</name>
<gene>
    <name evidence="2" type="ORF">EMPS_11234</name>
</gene>
<feature type="compositionally biased region" description="Polar residues" evidence="1">
    <location>
        <begin position="275"/>
        <end position="291"/>
    </location>
</feature>
<organism evidence="2 3">
    <name type="scientific">Entomortierella parvispora</name>
    <dbReference type="NCBI Taxonomy" id="205924"/>
    <lineage>
        <taxon>Eukaryota</taxon>
        <taxon>Fungi</taxon>
        <taxon>Fungi incertae sedis</taxon>
        <taxon>Mucoromycota</taxon>
        <taxon>Mortierellomycotina</taxon>
        <taxon>Mortierellomycetes</taxon>
        <taxon>Mortierellales</taxon>
        <taxon>Mortierellaceae</taxon>
        <taxon>Entomortierella</taxon>
    </lineage>
</organism>
<evidence type="ECO:0000313" key="3">
    <source>
        <dbReference type="Proteomes" id="UP000827284"/>
    </source>
</evidence>
<feature type="compositionally biased region" description="Basic and acidic residues" evidence="1">
    <location>
        <begin position="397"/>
        <end position="410"/>
    </location>
</feature>
<feature type="compositionally biased region" description="Low complexity" evidence="1">
    <location>
        <begin position="511"/>
        <end position="534"/>
    </location>
</feature>
<dbReference type="EMBL" id="BQFW01000015">
    <property type="protein sequence ID" value="GJJ78875.1"/>
    <property type="molecule type" value="Genomic_DNA"/>
</dbReference>
<feature type="compositionally biased region" description="Basic and acidic residues" evidence="1">
    <location>
        <begin position="441"/>
        <end position="453"/>
    </location>
</feature>
<feature type="compositionally biased region" description="Polar residues" evidence="1">
    <location>
        <begin position="352"/>
        <end position="366"/>
    </location>
</feature>
<evidence type="ECO:0000313" key="2">
    <source>
        <dbReference type="EMBL" id="GJJ78875.1"/>
    </source>
</evidence>
<accession>A0A9P3HLP5</accession>
<feature type="compositionally biased region" description="Low complexity" evidence="1">
    <location>
        <begin position="240"/>
        <end position="268"/>
    </location>
</feature>
<feature type="compositionally biased region" description="Basic residues" evidence="1">
    <location>
        <begin position="220"/>
        <end position="232"/>
    </location>
</feature>
<reference evidence="2" key="1">
    <citation type="submission" date="2021-11" db="EMBL/GenBank/DDBJ databases">
        <authorList>
            <person name="Herlambang A."/>
            <person name="Guo Y."/>
            <person name="Takashima Y."/>
            <person name="Nishizawa T."/>
        </authorList>
    </citation>
    <scope>NUCLEOTIDE SEQUENCE</scope>
    <source>
        <strain evidence="2">E1425</strain>
    </source>
</reference>
<proteinExistence type="predicted"/>
<feature type="compositionally biased region" description="Polar residues" evidence="1">
    <location>
        <begin position="186"/>
        <end position="200"/>
    </location>
</feature>
<evidence type="ECO:0000256" key="1">
    <source>
        <dbReference type="SAM" id="MobiDB-lite"/>
    </source>
</evidence>
<feature type="compositionally biased region" description="Polar residues" evidence="1">
    <location>
        <begin position="207"/>
        <end position="218"/>
    </location>
</feature>
<feature type="compositionally biased region" description="Low complexity" evidence="1">
    <location>
        <begin position="90"/>
        <end position="115"/>
    </location>
</feature>
<feature type="region of interest" description="Disordered" evidence="1">
    <location>
        <begin position="173"/>
        <end position="369"/>
    </location>
</feature>
<sequence length="547" mass="60098">MADHSAPYSASASSGPPASAQRTHHQHQHHAHFQVQHRHPLSHHHHHQDYHGPLSAGVVEGGHRAFPSFHGSLRDPYPYSLHHSHSQTFAPSSSTNSNSASTSTAPVPSTSGSSAKTLSVADILERYQDASKDFLVTVLNAKAKEDERKAEEERYRTEQVKLQSKQLELELVEKRRGSPPAGNRPYSVQFSESHGPSSASPYYRGSYNHSYTPTSEIPRSSKHTLHEHHHEHHPHDTQDHTSSSHAKQQQQQQQQQHQDQHSMQQSPQGRPFLKINTSFRQYQPQPHSSQRLPPSPAHTTLPPLPATNPGPKSSNRHYGLSTMTTSAQSSPVAVLDYQSHIPPPFTPKEDQQTSPTSAMSPTQGQNLKRKSINHDAIMDAVRAKVLRNAGQNQQQKKAAEQQAAEREHANGRRKTHHGSTGHSPERPKKYAESLATVPESEATRSDDLRKVKIEGSLMASLPLTATTSVSPPISPESRSHQEESNSHPSSRSRSSSPPPLSSKPQARRQMSKSQGASSASAAAESEADSGPASSRTDYHTENGVLVK</sequence>
<comment type="caution">
    <text evidence="2">The sequence shown here is derived from an EMBL/GenBank/DDBJ whole genome shotgun (WGS) entry which is preliminary data.</text>
</comment>
<feature type="compositionally biased region" description="Low complexity" evidence="1">
    <location>
        <begin position="1"/>
        <end position="20"/>
    </location>
</feature>
<feature type="compositionally biased region" description="Polar residues" evidence="1">
    <location>
        <begin position="321"/>
        <end position="331"/>
    </location>
</feature>
<protein>
    <submittedName>
        <fullName evidence="2">Uncharacterized protein</fullName>
    </submittedName>
</protein>
<feature type="compositionally biased region" description="Low complexity" evidence="1">
    <location>
        <begin position="486"/>
        <end position="495"/>
    </location>
</feature>
<dbReference type="AlphaFoldDB" id="A0A9P3HLP5"/>
<dbReference type="OrthoDB" id="2272836at2759"/>
<feature type="compositionally biased region" description="Basic residues" evidence="1">
    <location>
        <begin position="22"/>
        <end position="48"/>
    </location>
</feature>
<feature type="region of interest" description="Disordered" evidence="1">
    <location>
        <begin position="1"/>
        <end position="58"/>
    </location>
</feature>
<feature type="region of interest" description="Disordered" evidence="1">
    <location>
        <begin position="80"/>
        <end position="115"/>
    </location>
</feature>
<feature type="region of interest" description="Disordered" evidence="1">
    <location>
        <begin position="388"/>
        <end position="547"/>
    </location>
</feature>
<dbReference type="Proteomes" id="UP000827284">
    <property type="component" value="Unassembled WGS sequence"/>
</dbReference>
<keyword evidence="3" id="KW-1185">Reference proteome</keyword>